<feature type="transmembrane region" description="Helical" evidence="1">
    <location>
        <begin position="50"/>
        <end position="74"/>
    </location>
</feature>
<reference evidence="2 3" key="1">
    <citation type="journal article" date="2015" name="Appl. Environ. Microbiol.">
        <title>Two Phages, phiIPLA-RODI and phiIPLA-C1C, Lyse Mono- and Dual-Species Staphylococcal Biofilms.</title>
        <authorList>
            <person name="Gutierrez D."/>
            <person name="Vandenheuvel D."/>
            <person name="Martinez B."/>
            <person name="Rodriguez A."/>
            <person name="Lavigne R."/>
            <person name="Garcia P."/>
        </authorList>
    </citation>
    <scope>NUCLEOTIDE SEQUENCE [LARGE SCALE GENOMIC DNA]</scope>
</reference>
<dbReference type="RefSeq" id="YP_009214543.1">
    <property type="nucleotide sequence ID" value="NC_028962.1"/>
</dbReference>
<accession>A0A0D3MVK2</accession>
<keyword evidence="1" id="KW-0812">Transmembrane</keyword>
<keyword evidence="1" id="KW-1133">Transmembrane helix</keyword>
<evidence type="ECO:0000313" key="2">
    <source>
        <dbReference type="EMBL" id="AJA42263.1"/>
    </source>
</evidence>
<dbReference type="EMBL" id="KP027447">
    <property type="protein sequence ID" value="AJA42263.1"/>
    <property type="molecule type" value="Genomic_DNA"/>
</dbReference>
<protein>
    <submittedName>
        <fullName evidence="2">Membrane protein</fullName>
    </submittedName>
</protein>
<dbReference type="Proteomes" id="UP000032689">
    <property type="component" value="Segment"/>
</dbReference>
<evidence type="ECO:0000313" key="3">
    <source>
        <dbReference type="Proteomes" id="UP000032689"/>
    </source>
</evidence>
<dbReference type="GeneID" id="26640960"/>
<keyword evidence="3" id="KW-1185">Reference proteome</keyword>
<organism evidence="2 3">
    <name type="scientific">Staphylococcus phage vB_SepM_ phiIPLA-C1C</name>
    <dbReference type="NCBI Taxonomy" id="1572704"/>
    <lineage>
        <taxon>Viruses</taxon>
        <taxon>Duplodnaviria</taxon>
        <taxon>Heunggongvirae</taxon>
        <taxon>Uroviricota</taxon>
        <taxon>Caudoviricetes</taxon>
        <taxon>Herelleviridae</taxon>
        <taxon>Twortvirinae</taxon>
        <taxon>Sepunavirus</taxon>
        <taxon>Sepunavirus IPLAC1C</taxon>
    </lineage>
</organism>
<sequence>MLLGIIILGVIWFLVIKGLRVLDSLMLNGKEAFEGTEALRTASVDAGVRFINWFMISGIVFSIPFLRVIGFFVFIYALYNLIFAFPLLGNSLIVVLFGLFGDNVLANLPTFMINYYQKYSKVAMDDVYEYQNGVAEEPIVFFTKEAYEDDSFVEEMKEEAERIYAE</sequence>
<dbReference type="KEGG" id="vg:26640960"/>
<proteinExistence type="predicted"/>
<keyword evidence="1" id="KW-0472">Membrane</keyword>
<evidence type="ECO:0000256" key="1">
    <source>
        <dbReference type="SAM" id="Phobius"/>
    </source>
</evidence>
<name>A0A0D3MVK2_9CAUD</name>